<dbReference type="Pfam" id="PF13076">
    <property type="entry name" value="Fur_reg_FbpA"/>
    <property type="match status" value="1"/>
</dbReference>
<accession>A0A1R1QPW4</accession>
<evidence type="ECO:0008006" key="3">
    <source>
        <dbReference type="Google" id="ProtNLM"/>
    </source>
</evidence>
<sequence length="66" mass="7745">MVLSEKSTTDTVSERQDYLIHELIRYGQYESDDGRQLYELSLAELEWLHIKVKCDFGRKMTCEAGD</sequence>
<dbReference type="InterPro" id="IPR025072">
    <property type="entry name" value="Fur_reg_FbpA"/>
</dbReference>
<keyword evidence="2" id="KW-1185">Reference proteome</keyword>
<accession>A0A1R1RPA2</accession>
<proteinExistence type="predicted"/>
<evidence type="ECO:0000313" key="1">
    <source>
        <dbReference type="EMBL" id="OMI06697.1"/>
    </source>
</evidence>
<comment type="caution">
    <text evidence="1">The sequence shown here is derived from an EMBL/GenBank/DDBJ whole genome shotgun (WGS) entry which is preliminary data.</text>
</comment>
<dbReference type="EMBL" id="MTJL01000014">
    <property type="protein sequence ID" value="OMI06697.1"/>
    <property type="molecule type" value="Genomic_DNA"/>
</dbReference>
<dbReference type="Proteomes" id="UP000187367">
    <property type="component" value="Unassembled WGS sequence"/>
</dbReference>
<dbReference type="AlphaFoldDB" id="A0A1R1QPW4"/>
<evidence type="ECO:0000313" key="2">
    <source>
        <dbReference type="Proteomes" id="UP000187367"/>
    </source>
</evidence>
<protein>
    <recommendedName>
        <fullName evidence="3">Fur-regulated basic protein FbpA</fullName>
    </recommendedName>
</protein>
<organism evidence="1 2">
    <name type="scientific">Bacillus swezeyi</name>
    <dbReference type="NCBI Taxonomy" id="1925020"/>
    <lineage>
        <taxon>Bacteria</taxon>
        <taxon>Bacillati</taxon>
        <taxon>Bacillota</taxon>
        <taxon>Bacilli</taxon>
        <taxon>Bacillales</taxon>
        <taxon>Bacillaceae</taxon>
        <taxon>Bacillus</taxon>
    </lineage>
</organism>
<reference evidence="1 2" key="1">
    <citation type="submission" date="2017-01" db="EMBL/GenBank/DDBJ databases">
        <title>Bacillus phylogenomics.</title>
        <authorList>
            <person name="Dunlap C."/>
        </authorList>
    </citation>
    <scope>NUCLEOTIDE SEQUENCE [LARGE SCALE GENOMIC DNA]</scope>
    <source>
        <strain evidence="1 2">NRRL B-41282</strain>
    </source>
</reference>
<name>A0A1R1QPW4_9BACI</name>
<gene>
    <name evidence="1" type="ORF">BW143_08670</name>
</gene>